<reference evidence="2 3" key="1">
    <citation type="submission" date="2016-10" db="EMBL/GenBank/DDBJ databases">
        <authorList>
            <person name="Varghese N."/>
            <person name="Submissions S."/>
        </authorList>
    </citation>
    <scope>NUCLEOTIDE SEQUENCE [LARGE SCALE GENOMIC DNA]</scope>
    <source>
        <strain evidence="2 3">BS3652</strain>
    </source>
</reference>
<accession>A0A1H4UIN4</accession>
<dbReference type="PANTHER" id="PTHR34408:SF1">
    <property type="entry name" value="GLYCOSYL HYDROLASE FAMILY 19 DOMAIN-CONTAINING PROTEIN HI_1415"/>
    <property type="match status" value="1"/>
</dbReference>
<proteinExistence type="predicted"/>
<evidence type="ECO:0000259" key="1">
    <source>
        <dbReference type="Pfam" id="PF00182"/>
    </source>
</evidence>
<evidence type="ECO:0000313" key="2">
    <source>
        <dbReference type="EMBL" id="SEC68014.1"/>
    </source>
</evidence>
<evidence type="ECO:0000313" key="3">
    <source>
        <dbReference type="Proteomes" id="UP000183155"/>
    </source>
</evidence>
<gene>
    <name evidence="2" type="ORF">SAMN04490203_2895</name>
</gene>
<dbReference type="RefSeq" id="WP_082150746.1">
    <property type="nucleotide sequence ID" value="NZ_FNRS01000001.1"/>
</dbReference>
<dbReference type="InterPro" id="IPR008861">
    <property type="entry name" value="GpX-like"/>
</dbReference>
<sequence length="234" mass="25374">MAKTCRTLDGDKLYTICHNAYGHLNGSVEAVLEANPGLSSEPEPYRGGVLILLPDLVQASDKQEVTDDQRTGFKDGLDGEYLVDSREQVFTQSGWSTTIECNAGKKGKAKVRELGNDQYLSKYDTGLLAKRLGNTPEADGDGQKYRGRGLIQITGRANYAECGEALGLDLVNHPGLLEKPQHASMSAAWFWLSRGLSTLADAGKFDTITRRINGGQNGAADRQALYARALKVLP</sequence>
<dbReference type="SUPFAM" id="SSF53955">
    <property type="entry name" value="Lysozyme-like"/>
    <property type="match status" value="1"/>
</dbReference>
<organism evidence="2 3">
    <name type="scientific">Pseudomonas taetrolens</name>
    <dbReference type="NCBI Taxonomy" id="47884"/>
    <lineage>
        <taxon>Bacteria</taxon>
        <taxon>Pseudomonadati</taxon>
        <taxon>Pseudomonadota</taxon>
        <taxon>Gammaproteobacteria</taxon>
        <taxon>Pseudomonadales</taxon>
        <taxon>Pseudomonadaceae</taxon>
        <taxon>Pseudomonas</taxon>
    </lineage>
</organism>
<dbReference type="InterPro" id="IPR000726">
    <property type="entry name" value="Glyco_hydro_19_cat"/>
</dbReference>
<dbReference type="InterPro" id="IPR023346">
    <property type="entry name" value="Lysozyme-like_dom_sf"/>
</dbReference>
<dbReference type="PANTHER" id="PTHR34408">
    <property type="entry name" value="FAMILY PROTEIN, PUTATIVE-RELATED"/>
    <property type="match status" value="1"/>
</dbReference>
<dbReference type="Pfam" id="PF05489">
    <property type="entry name" value="Phage_tail_X"/>
    <property type="match status" value="1"/>
</dbReference>
<keyword evidence="3" id="KW-1185">Reference proteome</keyword>
<comment type="caution">
    <text evidence="2">The sequence shown here is derived from an EMBL/GenBank/DDBJ whole genome shotgun (WGS) entry which is preliminary data.</text>
</comment>
<name>A0A1H4UIN4_PSETA</name>
<dbReference type="InterPro" id="IPR052354">
    <property type="entry name" value="Cell_Wall_Dynamics_Protein"/>
</dbReference>
<feature type="domain" description="Glycoside hydrolase family 19 catalytic" evidence="1">
    <location>
        <begin position="141"/>
        <end position="194"/>
    </location>
</feature>
<dbReference type="Pfam" id="PF00182">
    <property type="entry name" value="Glyco_hydro_19"/>
    <property type="match status" value="1"/>
</dbReference>
<protein>
    <submittedName>
        <fullName evidence="2">Chitinase class I</fullName>
    </submittedName>
</protein>
<dbReference type="Proteomes" id="UP000183155">
    <property type="component" value="Unassembled WGS sequence"/>
</dbReference>
<dbReference type="EMBL" id="FNRS01000001">
    <property type="protein sequence ID" value="SEC68014.1"/>
    <property type="molecule type" value="Genomic_DNA"/>
</dbReference>
<dbReference type="Gene3D" id="1.10.530.10">
    <property type="match status" value="1"/>
</dbReference>